<protein>
    <submittedName>
        <fullName evidence="1">Uncharacterized protein</fullName>
    </submittedName>
</protein>
<dbReference type="Proteomes" id="UP000663889">
    <property type="component" value="Unassembled WGS sequence"/>
</dbReference>
<evidence type="ECO:0000313" key="2">
    <source>
        <dbReference type="Proteomes" id="UP000663889"/>
    </source>
</evidence>
<dbReference type="SUPFAM" id="SSF53067">
    <property type="entry name" value="Actin-like ATPase domain"/>
    <property type="match status" value="1"/>
</dbReference>
<dbReference type="InterPro" id="IPR043129">
    <property type="entry name" value="ATPase_NBD"/>
</dbReference>
<accession>A0A813V485</accession>
<dbReference type="Gene3D" id="3.30.420.40">
    <property type="match status" value="1"/>
</dbReference>
<gene>
    <name evidence="1" type="ORF">SEV965_LOCUS2198</name>
</gene>
<dbReference type="AlphaFoldDB" id="A0A813V485"/>
<sequence>MSLIVAGIEMGGTGCKVAISGENGQYDSQYSLQILTTTSENTLNAMYNWLGSKKLERPFVALGIACFRSIDLDKTNLNEPIAFETDVNAPTVIEVALQGDASLAYITIGTSLIIQILFIFKCCCLIGFLQIGYDGNCLYHELCINGMSNAKSVADRLGILPNELNTVLADPPV</sequence>
<name>A0A813V485_9BILA</name>
<reference evidence="1" key="1">
    <citation type="submission" date="2021-02" db="EMBL/GenBank/DDBJ databases">
        <authorList>
            <person name="Nowell W R."/>
        </authorList>
    </citation>
    <scope>NUCLEOTIDE SEQUENCE</scope>
</reference>
<comment type="caution">
    <text evidence="1">The sequence shown here is derived from an EMBL/GenBank/DDBJ whole genome shotgun (WGS) entry which is preliminary data.</text>
</comment>
<proteinExistence type="predicted"/>
<dbReference type="EMBL" id="CAJNOU010000047">
    <property type="protein sequence ID" value="CAF0832621.1"/>
    <property type="molecule type" value="Genomic_DNA"/>
</dbReference>
<organism evidence="1 2">
    <name type="scientific">Rotaria sordida</name>
    <dbReference type="NCBI Taxonomy" id="392033"/>
    <lineage>
        <taxon>Eukaryota</taxon>
        <taxon>Metazoa</taxon>
        <taxon>Spiralia</taxon>
        <taxon>Gnathifera</taxon>
        <taxon>Rotifera</taxon>
        <taxon>Eurotatoria</taxon>
        <taxon>Bdelloidea</taxon>
        <taxon>Philodinida</taxon>
        <taxon>Philodinidae</taxon>
        <taxon>Rotaria</taxon>
    </lineage>
</organism>
<evidence type="ECO:0000313" key="1">
    <source>
        <dbReference type="EMBL" id="CAF0832621.1"/>
    </source>
</evidence>